<feature type="transmembrane region" description="Helical" evidence="8">
    <location>
        <begin position="296"/>
        <end position="314"/>
    </location>
</feature>
<dbReference type="InterPro" id="IPR020846">
    <property type="entry name" value="MFS_dom"/>
</dbReference>
<evidence type="ECO:0000256" key="8">
    <source>
        <dbReference type="SAM" id="Phobius"/>
    </source>
</evidence>
<evidence type="ECO:0000259" key="9">
    <source>
        <dbReference type="PROSITE" id="PS50850"/>
    </source>
</evidence>
<keyword evidence="6 8" id="KW-1133">Transmembrane helix</keyword>
<feature type="transmembrane region" description="Helical" evidence="8">
    <location>
        <begin position="84"/>
        <end position="102"/>
    </location>
</feature>
<name>A0A2H8TY73_9HEMI</name>
<keyword evidence="4" id="KW-0762">Sugar transport</keyword>
<feature type="transmembrane region" description="Helical" evidence="8">
    <location>
        <begin position="253"/>
        <end position="276"/>
    </location>
</feature>
<dbReference type="PROSITE" id="PS00217">
    <property type="entry name" value="SUGAR_TRANSPORT_2"/>
    <property type="match status" value="1"/>
</dbReference>
<proteinExistence type="predicted"/>
<dbReference type="PANTHER" id="PTHR48021">
    <property type="match status" value="1"/>
</dbReference>
<dbReference type="PROSITE" id="PS50850">
    <property type="entry name" value="MFS"/>
    <property type="match status" value="1"/>
</dbReference>
<keyword evidence="2" id="KW-0813">Transport</keyword>
<dbReference type="EMBL" id="GFXV01007064">
    <property type="protein sequence ID" value="MBW18869.1"/>
    <property type="molecule type" value="Transcribed_RNA"/>
</dbReference>
<dbReference type="GO" id="GO:0022857">
    <property type="term" value="F:transmembrane transporter activity"/>
    <property type="evidence" value="ECO:0007669"/>
    <property type="project" value="InterPro"/>
</dbReference>
<evidence type="ECO:0000256" key="7">
    <source>
        <dbReference type="ARBA" id="ARBA00023136"/>
    </source>
</evidence>
<dbReference type="InterPro" id="IPR005828">
    <property type="entry name" value="MFS_sugar_transport-like"/>
</dbReference>
<dbReference type="OrthoDB" id="6592426at2759"/>
<dbReference type="PANTHER" id="PTHR48021:SF46">
    <property type="entry name" value="MAJOR FACILITATOR SUPERFAMILY (MFS) PROFILE DOMAIN-CONTAINING PROTEIN"/>
    <property type="match status" value="1"/>
</dbReference>
<dbReference type="InterPro" id="IPR036259">
    <property type="entry name" value="MFS_trans_sf"/>
</dbReference>
<evidence type="ECO:0000256" key="6">
    <source>
        <dbReference type="ARBA" id="ARBA00022989"/>
    </source>
</evidence>
<reference evidence="10" key="1">
    <citation type="submission" date="2017-10" db="EMBL/GenBank/DDBJ databases">
        <title>Transcriptome Assembly of Sugarcane Aphid Adults.</title>
        <authorList>
            <person name="Scully E.D."/>
            <person name="Palmer N.A."/>
            <person name="Geib S.M."/>
            <person name="Sarath G."/>
            <person name="Sattler S.E."/>
        </authorList>
    </citation>
    <scope>NUCLEOTIDE SEQUENCE</scope>
    <source>
        <tissue evidence="10">Whole body</tissue>
    </source>
</reference>
<evidence type="ECO:0000256" key="2">
    <source>
        <dbReference type="ARBA" id="ARBA00022448"/>
    </source>
</evidence>
<dbReference type="InterPro" id="IPR005829">
    <property type="entry name" value="Sugar_transporter_CS"/>
</dbReference>
<feature type="transmembrane region" description="Helical" evidence="8">
    <location>
        <begin position="108"/>
        <end position="131"/>
    </location>
</feature>
<dbReference type="Pfam" id="PF00083">
    <property type="entry name" value="Sugar_tr"/>
    <property type="match status" value="1"/>
</dbReference>
<dbReference type="FunFam" id="1.20.1250.20:FF:000218">
    <property type="entry name" value="facilitated trehalose transporter Tret1"/>
    <property type="match status" value="1"/>
</dbReference>
<evidence type="ECO:0000256" key="3">
    <source>
        <dbReference type="ARBA" id="ARBA00022475"/>
    </source>
</evidence>
<keyword evidence="5 8" id="KW-0812">Transmembrane</keyword>
<accession>A0A2H8TY73</accession>
<organism evidence="10">
    <name type="scientific">Melanaphis sacchari</name>
    <dbReference type="NCBI Taxonomy" id="742174"/>
    <lineage>
        <taxon>Eukaryota</taxon>
        <taxon>Metazoa</taxon>
        <taxon>Ecdysozoa</taxon>
        <taxon>Arthropoda</taxon>
        <taxon>Hexapoda</taxon>
        <taxon>Insecta</taxon>
        <taxon>Pterygota</taxon>
        <taxon>Neoptera</taxon>
        <taxon>Paraneoptera</taxon>
        <taxon>Hemiptera</taxon>
        <taxon>Sternorrhyncha</taxon>
        <taxon>Aphidomorpha</taxon>
        <taxon>Aphidoidea</taxon>
        <taxon>Aphididae</taxon>
        <taxon>Aphidini</taxon>
        <taxon>Melanaphis</taxon>
    </lineage>
</organism>
<feature type="transmembrane region" description="Helical" evidence="8">
    <location>
        <begin position="321"/>
        <end position="341"/>
    </location>
</feature>
<protein>
    <submittedName>
        <fullName evidence="10">Facilitated trehalose transporter Tret1</fullName>
    </submittedName>
</protein>
<evidence type="ECO:0000256" key="1">
    <source>
        <dbReference type="ARBA" id="ARBA00004651"/>
    </source>
</evidence>
<feature type="transmembrane region" description="Helical" evidence="8">
    <location>
        <begin position="170"/>
        <end position="188"/>
    </location>
</feature>
<gene>
    <name evidence="10" type="primary">Tret1_87</name>
</gene>
<evidence type="ECO:0000313" key="10">
    <source>
        <dbReference type="EMBL" id="MBW18869.1"/>
    </source>
</evidence>
<feature type="transmembrane region" description="Helical" evidence="8">
    <location>
        <begin position="353"/>
        <end position="377"/>
    </location>
</feature>
<feature type="transmembrane region" description="Helical" evidence="8">
    <location>
        <begin position="422"/>
        <end position="440"/>
    </location>
</feature>
<feature type="transmembrane region" description="Helical" evidence="8">
    <location>
        <begin position="389"/>
        <end position="410"/>
    </location>
</feature>
<comment type="subcellular location">
    <subcellularLocation>
        <location evidence="1">Cell membrane</location>
        <topology evidence="1">Multi-pass membrane protein</topology>
    </subcellularLocation>
</comment>
<dbReference type="AlphaFoldDB" id="A0A2H8TY73"/>
<feature type="domain" description="Major facilitator superfamily (MFS) profile" evidence="9">
    <location>
        <begin position="16"/>
        <end position="444"/>
    </location>
</feature>
<dbReference type="PROSITE" id="PS00216">
    <property type="entry name" value="SUGAR_TRANSPORT_1"/>
    <property type="match status" value="1"/>
</dbReference>
<dbReference type="GO" id="GO:0005886">
    <property type="term" value="C:plasma membrane"/>
    <property type="evidence" value="ECO:0007669"/>
    <property type="project" value="UniProtKB-SubCell"/>
</dbReference>
<feature type="transmembrane region" description="Helical" evidence="8">
    <location>
        <begin position="143"/>
        <end position="164"/>
    </location>
</feature>
<evidence type="ECO:0000256" key="5">
    <source>
        <dbReference type="ARBA" id="ARBA00022692"/>
    </source>
</evidence>
<feature type="transmembrane region" description="Helical" evidence="8">
    <location>
        <begin position="56"/>
        <end position="77"/>
    </location>
</feature>
<dbReference type="SUPFAM" id="SSF103473">
    <property type="entry name" value="MFS general substrate transporter"/>
    <property type="match status" value="1"/>
</dbReference>
<dbReference type="InterPro" id="IPR050549">
    <property type="entry name" value="MFS_Trehalose_Transporter"/>
</dbReference>
<sequence length="480" mass="52640">MIGGFFNKPVGRQYVAAFVASLSVMMAGTSLGWPSPVLAKLSNGGLTMDATNEQQSWMIAMLELGNLLSPIPFGLLVDMVGRKPCLLLTGPLYIVSWLMVLWSSTIGVLYWVRLLQGACIGIITTVAPIYIGEIAGDGIRGALSTFFNGMLNAGILYVYCVGPLVSYDALTYYSLLVPCAFLGTCLWIPESPYYYVLRDDDKKAHESVAWLHGDAESDVVVRELMRIKAEARDDLRDKGSMRDLFGSRCSRKAFLIVQIVAAADVLSGMTTVLAYASSTFAHADTDKTLSPDQFTMLLGVLIFCTTFVTGYLVDKLGRRPLLLFSCFGCGAFELVTGLYYYKRWVGFESLGAWIPFTAIGSFAVIYSIGLGPLVPTLQGEMFPSNVRGLASAITSVTLTVISFVGLKMYQVITDHWGIHVNYFIYGIGCLVSFLLIYRFLPETKGKTFAQIQSEIMNTIDDRPSCGKNRRKPVNANTTVV</sequence>
<evidence type="ECO:0000256" key="4">
    <source>
        <dbReference type="ARBA" id="ARBA00022597"/>
    </source>
</evidence>
<keyword evidence="7 8" id="KW-0472">Membrane</keyword>
<keyword evidence="3" id="KW-1003">Cell membrane</keyword>
<dbReference type="Gene3D" id="1.20.1250.20">
    <property type="entry name" value="MFS general substrate transporter like domains"/>
    <property type="match status" value="1"/>
</dbReference>